<dbReference type="GeneID" id="301685287"/>
<gene>
    <name evidence="2" type="ORF">NIES46_45610</name>
</gene>
<comment type="caution">
    <text evidence="2">The sequence shown here is derived from an EMBL/GenBank/DDBJ whole genome shotgun (WGS) entry which is preliminary data.</text>
</comment>
<organism evidence="2 3">
    <name type="scientific">Limnospira platensis NIES-46</name>
    <dbReference type="NCBI Taxonomy" id="1236695"/>
    <lineage>
        <taxon>Bacteria</taxon>
        <taxon>Bacillati</taxon>
        <taxon>Cyanobacteriota</taxon>
        <taxon>Cyanophyceae</taxon>
        <taxon>Oscillatoriophycideae</taxon>
        <taxon>Oscillatoriales</taxon>
        <taxon>Sirenicapillariaceae</taxon>
        <taxon>Limnospira</taxon>
    </lineage>
</organism>
<accession>A0A5M3TFX5</accession>
<name>A0A5M3TFX5_LIMPL</name>
<evidence type="ECO:0000256" key="1">
    <source>
        <dbReference type="SAM" id="Phobius"/>
    </source>
</evidence>
<reference evidence="2 3" key="1">
    <citation type="journal article" date="2019" name="J Genomics">
        <title>The Draft Genome of a Hydrogen-producing Cyanobacterium, Arthrospira platensis NIES-46.</title>
        <authorList>
            <person name="Suzuki S."/>
            <person name="Yamaguchi H."/>
            <person name="Kawachi M."/>
        </authorList>
    </citation>
    <scope>NUCLEOTIDE SEQUENCE [LARGE SCALE GENOMIC DNA]</scope>
    <source>
        <strain evidence="2 3">NIES-46</strain>
    </source>
</reference>
<feature type="transmembrane region" description="Helical" evidence="1">
    <location>
        <begin position="43"/>
        <end position="62"/>
    </location>
</feature>
<proteinExistence type="predicted"/>
<keyword evidence="1" id="KW-0812">Transmembrane</keyword>
<keyword evidence="3" id="KW-1185">Reference proteome</keyword>
<evidence type="ECO:0000313" key="3">
    <source>
        <dbReference type="Proteomes" id="UP000326169"/>
    </source>
</evidence>
<sequence>MIDISILPPTPAVTNLVPVLLAQQNTVPQLDITYDTVEPNPGILIGYLIGYLVFSFLSWKIYQRCRVDNAWFAWIPILGTYINFVAGDEDNPILWTILMFIPCINIIAVIWLIKAWIRICKKLEKTPWLILLWIVPVVGTLVFYSYLAFG</sequence>
<dbReference type="RefSeq" id="WP_006617307.1">
    <property type="nucleotide sequence ID" value="NZ_BIMW01000193.1"/>
</dbReference>
<feature type="transmembrane region" description="Helical" evidence="1">
    <location>
        <begin position="129"/>
        <end position="149"/>
    </location>
</feature>
<keyword evidence="1" id="KW-0472">Membrane</keyword>
<feature type="transmembrane region" description="Helical" evidence="1">
    <location>
        <begin position="93"/>
        <end position="117"/>
    </location>
</feature>
<feature type="transmembrane region" description="Helical" evidence="1">
    <location>
        <begin position="69"/>
        <end position="87"/>
    </location>
</feature>
<evidence type="ECO:0000313" key="2">
    <source>
        <dbReference type="EMBL" id="GCE96489.1"/>
    </source>
</evidence>
<dbReference type="EMBL" id="BIMW01000193">
    <property type="protein sequence ID" value="GCE96489.1"/>
    <property type="molecule type" value="Genomic_DNA"/>
</dbReference>
<protein>
    <submittedName>
        <fullName evidence="2">Uncharacterized protein</fullName>
    </submittedName>
</protein>
<keyword evidence="1" id="KW-1133">Transmembrane helix</keyword>
<dbReference type="Proteomes" id="UP000326169">
    <property type="component" value="Unassembled WGS sequence"/>
</dbReference>